<dbReference type="AlphaFoldDB" id="A0A9D2IFK6"/>
<protein>
    <submittedName>
        <fullName evidence="4">M15 family metallopeptidase</fullName>
    </submittedName>
</protein>
<dbReference type="Proteomes" id="UP000824024">
    <property type="component" value="Unassembled WGS sequence"/>
</dbReference>
<reference evidence="4" key="2">
    <citation type="submission" date="2021-04" db="EMBL/GenBank/DDBJ databases">
        <authorList>
            <person name="Gilroy R."/>
        </authorList>
    </citation>
    <scope>NUCLEOTIDE SEQUENCE</scope>
    <source>
        <strain evidence="4">CHK192-9172</strain>
    </source>
</reference>
<dbReference type="Gene3D" id="3.30.1380.10">
    <property type="match status" value="1"/>
</dbReference>
<dbReference type="GO" id="GO:0008233">
    <property type="term" value="F:peptidase activity"/>
    <property type="evidence" value="ECO:0007669"/>
    <property type="project" value="InterPro"/>
</dbReference>
<dbReference type="PANTHER" id="PTHR34385">
    <property type="entry name" value="D-ALANYL-D-ALANINE CARBOXYPEPTIDASE"/>
    <property type="match status" value="1"/>
</dbReference>
<dbReference type="SUPFAM" id="SSF55166">
    <property type="entry name" value="Hedgehog/DD-peptidase"/>
    <property type="match status" value="1"/>
</dbReference>
<evidence type="ECO:0000256" key="2">
    <source>
        <dbReference type="SAM" id="Phobius"/>
    </source>
</evidence>
<reference evidence="4" key="1">
    <citation type="journal article" date="2021" name="PeerJ">
        <title>Extensive microbial diversity within the chicken gut microbiome revealed by metagenomics and culture.</title>
        <authorList>
            <person name="Gilroy R."/>
            <person name="Ravi A."/>
            <person name="Getino M."/>
            <person name="Pursley I."/>
            <person name="Horton D.L."/>
            <person name="Alikhan N.F."/>
            <person name="Baker D."/>
            <person name="Gharbi K."/>
            <person name="Hall N."/>
            <person name="Watson M."/>
            <person name="Adriaenssens E.M."/>
            <person name="Foster-Nyarko E."/>
            <person name="Jarju S."/>
            <person name="Secka A."/>
            <person name="Antonio M."/>
            <person name="Oren A."/>
            <person name="Chaudhuri R.R."/>
            <person name="La Ragione R."/>
            <person name="Hildebrand F."/>
            <person name="Pallen M.J."/>
        </authorList>
    </citation>
    <scope>NUCLEOTIDE SEQUENCE</scope>
    <source>
        <strain evidence="4">CHK192-9172</strain>
    </source>
</reference>
<feature type="transmembrane region" description="Helical" evidence="2">
    <location>
        <begin position="24"/>
        <end position="47"/>
    </location>
</feature>
<dbReference type="GO" id="GO:0006508">
    <property type="term" value="P:proteolysis"/>
    <property type="evidence" value="ECO:0007669"/>
    <property type="project" value="InterPro"/>
</dbReference>
<keyword evidence="2" id="KW-1133">Transmembrane helix</keyword>
<evidence type="ECO:0000259" key="3">
    <source>
        <dbReference type="Pfam" id="PF02557"/>
    </source>
</evidence>
<feature type="region of interest" description="Disordered" evidence="1">
    <location>
        <begin position="59"/>
        <end position="81"/>
    </location>
</feature>
<evidence type="ECO:0000313" key="5">
    <source>
        <dbReference type="Proteomes" id="UP000824024"/>
    </source>
</evidence>
<organism evidence="4 5">
    <name type="scientific">Candidatus Eubacterium avistercoris</name>
    <dbReference type="NCBI Taxonomy" id="2838567"/>
    <lineage>
        <taxon>Bacteria</taxon>
        <taxon>Bacillati</taxon>
        <taxon>Bacillota</taxon>
        <taxon>Clostridia</taxon>
        <taxon>Eubacteriales</taxon>
        <taxon>Eubacteriaceae</taxon>
        <taxon>Eubacterium</taxon>
    </lineage>
</organism>
<dbReference type="InterPro" id="IPR058193">
    <property type="entry name" value="VanY/YodJ_core_dom"/>
</dbReference>
<keyword evidence="2" id="KW-0812">Transmembrane</keyword>
<gene>
    <name evidence="4" type="ORF">IAA08_02205</name>
</gene>
<dbReference type="EMBL" id="DXCH01000059">
    <property type="protein sequence ID" value="HIZ06731.1"/>
    <property type="molecule type" value="Genomic_DNA"/>
</dbReference>
<evidence type="ECO:0000313" key="4">
    <source>
        <dbReference type="EMBL" id="HIZ06731.1"/>
    </source>
</evidence>
<dbReference type="InterPro" id="IPR052179">
    <property type="entry name" value="DD-CPase-like"/>
</dbReference>
<name>A0A9D2IFK6_9FIRM</name>
<accession>A0A9D2IFK6</accession>
<dbReference type="CDD" id="cd14852">
    <property type="entry name" value="LD-carboxypeptidase"/>
    <property type="match status" value="1"/>
</dbReference>
<proteinExistence type="predicted"/>
<dbReference type="PANTHER" id="PTHR34385:SF1">
    <property type="entry name" value="PEPTIDOGLYCAN L-ALANYL-D-GLUTAMATE ENDOPEPTIDASE CWLK"/>
    <property type="match status" value="1"/>
</dbReference>
<dbReference type="InterPro" id="IPR009045">
    <property type="entry name" value="Zn_M74/Hedgehog-like"/>
</dbReference>
<evidence type="ECO:0000256" key="1">
    <source>
        <dbReference type="SAM" id="MobiDB-lite"/>
    </source>
</evidence>
<feature type="domain" description="D-alanyl-D-alanine carboxypeptidase-like core" evidence="3">
    <location>
        <begin position="126"/>
        <end position="263"/>
    </location>
</feature>
<dbReference type="Pfam" id="PF02557">
    <property type="entry name" value="VanY"/>
    <property type="match status" value="1"/>
</dbReference>
<keyword evidence="2" id="KW-0472">Membrane</keyword>
<comment type="caution">
    <text evidence="4">The sequence shown here is derived from an EMBL/GenBank/DDBJ whole genome shotgun (WGS) entry which is preliminary data.</text>
</comment>
<sequence length="285" mass="33290">MKKHTEDKRQEKAKTNKTRRRPSVILLMFILDLALICAAGKCMYHFFHLPDPKVEASERKQEIVTDSQKTQKADTEEKARKEQELLKKQAADIYSRNREILMLVNKTNPIPEDYKTDLIDLQDGKNKVAANIYEDLTAMLEAGEKQGYSFCVISSYRDYAYQQSLIENDVNRYTGNGFSASEALDKTLEQVMPAGHSEHETGLAVDITAADYMVLEEDQEDTPDNQWMRTHCREYGFIVRYPKDKEWITQISYEPWHFRYVGKEAAEFLYEHNLSLEEFYELLEL</sequence>
<dbReference type="InterPro" id="IPR003709">
    <property type="entry name" value="VanY-like_core_dom"/>
</dbReference>